<sequence length="3406" mass="361274">MGTWHLARPLAFLLLATVTLTEGLTKNFVNQSMPELRPMFVVNFDMSSVICQHSSNPTDLHMHDMSILCDGKMDCYSNPAMHDESFPYCEGHCNSTCSDRGACLFDGEKAQCYCNAGFHGPSCELQDVNECIDKPCHWMAHCQNTYGSYKCECMAGFEGDGFDCQDVNECVTGEANCPDNALCVNLPGTYMCNCSDGFMQKGIPLERCADIDECVNPALHSCAPHELCQNQVGGYICVAKCELGYKLANGTCVDVDECLEDGRCDKRATCENIPGSFKCQCDEGFTGDGRSCIPLTDCSQDDSICDRHAFCIGAFRTCLCQAGYKGDGLTCEDENECDAKNNPCENQHGKRCVNIEGGYICCNDETNDERCIREQGAFCAGGCGLHAVCVNQTCQCMEGFGGDPHLKCTDINECEDDQMCPGVGSWCINMIGGHICCDADSNQAECKATKELKKATQRHEILVKEMHSSGGSSSKRSGGILIKKGDVDAEGINKKVLGESVGGCDAGCPEDSVCVDGTCECKAGFIGDPVSECQDINECNIMLDACADIEGGWCLNTIGSFHCCSPSSTVTDCIGLEIGPSENGTAHFRLTNSNASTVEEALAEIRRTQGGVVEESETEVLGQRNTSSGGQIVIAKGKIRNGEEDVTGKNEFGIEITQEGLNGTDRNEAVRKGTAIVTETPLIVGLSSTTGIPLPGRKMISHDGGQVVTVVPPRKTTRISELFPETRQPRINIEDGEKPDSELSDEEQKPTSGSTTPLPKETMAASSSTSSGNEVSSANESTDALEALKSTQGPTSNFTVSAEDKPTSAAAISAENNTFGASTSASTPSVAEFSNTTSSGTNSAEPSTSEPKTTVSGDIKFSSHSTESTTQVSTSSQDPDVVESSSTGGSITSPPPAMTTVAISETTTESVTSGESSSSVSGEGSTTSPSESSASTEPPTTTEPATASSGITSEVMTAFPVTESSTSFPSSLASSFMDPVATTREPAESKEAVRRKENGSVLPAGKKGLESSTDIPITVPQESSSEPFEPTSSFDFTTKLSEGDPTTGFEEKGVEIVEVSTSPPTTDVVSTESSSTTTTTSGETSMASEPGSSASSEQAETPLALAKSTPGVESTITSSASPSAASYAVSESTTNEAPATTDISSTFESTASSSAPPSETTIGNEESGSSIVATISLTQVPSTVTSTQTETSLSEFGVASTLIPDSATELTEESSGVEKITTPAPVESFPTSATSPEENESGSTTKKGANANSSTEARTTAAGTTPSGLDLSVSTQMSSTSVPATTAHTELSSAASSDSSSSTASSSVQTKEQPEASTASQNVEKTTFSAVSSSPVDSSIALSTTESARVTHPEEEGEESTVATPEGSGKEEETKTSTEASLETSKENMATVPTETGSTAKQSLEIVWEGERTISQPKTKETEAVRRKGTTEQAVSTSAVMETESGSTGSVTTQIPEVSRVGTTSAKSDGGETTVNTTEKPATETTLAVTKNAESSAVNFKETPAAASNIQSTFRAQSATTGASKLATEATTSTFAPDLTESTPETPNAKHTGSPFTSTTDHPSAEPLTSSSNVPDKSATPQKSTTSSEMQITTETPKIDETTVVYTSTFEPTTESASFTGVTTEESPSSKSQYGLEIVKVTAESTESTTAATEESTADSATPTRSAETESSSPSSVERISAVPELLTPIVTKAEITTKEKTAPEASVSSTLVTDTPSSISTDAETNGSTTLEPLGTLQKTDETSITTVELTTEETTTDSKASATSGYLIKAVTGSTALSTSSKTIFSSNASGQTESTSAETSELTSTTVVVTQESSTSVTDAPSTAKIGLDIVEATTAEPSAEPVSIAPDEATTIQSKTEQPTVESRITEMTPEGSGEGSTTVSFEGPSPVNETTEEVSTPGMGLEIVKVTFEETTINPEEVTSEATSRGTHPEEKSEGATTVPEIVQEATESTTVIPTSSSTESSTLSYTTVETAVTTGEAVAVSTHTNPTIPSTLVMKSTSEASSSASTQAPATTVTVTFSEPTFSSGEEPESTSAATFRPLIVPDDRESSESETSNEKQPPTLGPYIPPASTETTEVLKTTREVTVPLLTATISTEATKDTFSLRTTTERSTYIPHDPVPTFQRCITSNECGDDAYCERRSGVCRCPPGFRGSPLSGTCEDVNECQLKLDDCHPTARCFNYIGGYSCQCAVGYRKTVEGICEVINECNERNGTLCSSDATCSNLEGSYSCKCNPGYFGDGYVCVPLEKRQCTQEEWAQSDCGRNHVCMVDLHGKRDCDNCKVGFTTKHGVCSDINECESSEISRCHKDAICKNVMGGHVCQCQPGYQGDGYSCIDVDECTRNPCHPQATCINVPGSFLCRCPSSWGGDGREACVNPLDRACEKRAELCEGGAHSACLSVRLPPQGNLSSVCECLPNFRFNNVTKQCEDIDECLENRNNCDPATSQCVNSIGGFECECAPGYEGVGGICVDVDECQRGTSGCHINSICTNHVGSVGCQCAEGFTGDGVDCRPLQRVATDSTCSAEWENICRTLNKTCHVDDEEVSQCGSCLIGYQPMNGKCLPVNGLGNCADASKNNCDKNAECIDIHPGRHFCSCKIGYIGDGMRCDDVDECSIPSICDQEAACRNTNGSFECHCNKGFTGNGFKCVQNNNIYGGPSCHLNSFMCHSKAGCLLDGKCKCFNGYEGDGINSCEPISAAQPMALHCGPQNASSCHRNAYCDSSKNACVCRDGFYGDGVTFCQRSDLDCSKDFSICDPSAVCDFASKRCLCREGFIGDGLSCSPDELDCTNRPGLCSESAECSSSRCRCVPGFTGDGSTCVPIKDHAVKGCENCGMDAGCVEGVCRCLEGFFGNGIVCVPDPNDCRRFPKLCHENSLCDSKSGRCECMRGFLGNGLDCSEQKSCKTDPLICDSNANCIAEGKCQCRAGYYGNGIECHKAAQSVEPVVVHHGCTKESCGNHAECVNGVCRCIKGFALHGQKGCQDIDECASGAGRCHPLAKCTNTEGSYECHCQNGFIGDGKQCYQSYPVGNDFHILCIDDGIRLVFPNETFDGRVYVRGQNENPFCSKSFATVLPKSAQPSFHIPFHHCDFRMELNDTISTTVIIQRHPMFVTIAAESYDLRCNYPVVERTLLSHYNVSMIVPEKTIVERGPEPTCALTVENDEDMTVDAAVVGQTIKLALSVSPNKTYSILPKNCKAVNLETGEQYILTDGAGCAVDTELFPEWTRISPALVKAAFRTFKWPDSSMIRFQCDCSACIGECPTVNCGRRRLAMMRRRMRMRFTRGDVLDVGGIDARRPAFSTVLLVAEDEEERRAQRQMERWMSKGFVPLDERREEIWSEEVAERVCVDNRWIVFNAFTLLLCVAFTAALSVVYKRRKSFYDLKLRRPVDYASSTCDNSSSYLKF</sequence>
<evidence type="ECO:0000313" key="17">
    <source>
        <dbReference type="EMBL" id="TKR68510.1"/>
    </source>
</evidence>
<feature type="transmembrane region" description="Helical" evidence="13">
    <location>
        <begin position="3353"/>
        <end position="3375"/>
    </location>
</feature>
<dbReference type="GO" id="GO:0048731">
    <property type="term" value="P:system development"/>
    <property type="evidence" value="ECO:0007669"/>
    <property type="project" value="UniProtKB-ARBA"/>
</dbReference>
<feature type="compositionally biased region" description="Low complexity" evidence="12">
    <location>
        <begin position="1020"/>
        <end position="1036"/>
    </location>
</feature>
<feature type="compositionally biased region" description="Low complexity" evidence="12">
    <location>
        <begin position="899"/>
        <end position="950"/>
    </location>
</feature>
<feature type="domain" description="EGF-like" evidence="15">
    <location>
        <begin position="2612"/>
        <end position="2651"/>
    </location>
</feature>
<evidence type="ECO:0000256" key="7">
    <source>
        <dbReference type="ARBA" id="ARBA00022989"/>
    </source>
</evidence>
<feature type="compositionally biased region" description="Polar residues" evidence="12">
    <location>
        <begin position="814"/>
        <end position="856"/>
    </location>
</feature>
<dbReference type="SMART" id="SM00241">
    <property type="entry name" value="ZP"/>
    <property type="match status" value="1"/>
</dbReference>
<evidence type="ECO:0000256" key="14">
    <source>
        <dbReference type="SAM" id="SignalP"/>
    </source>
</evidence>
<feature type="chain" id="PRO_5020756814" evidence="14">
    <location>
        <begin position="24"/>
        <end position="3406"/>
    </location>
</feature>
<feature type="compositionally biased region" description="Low complexity" evidence="12">
    <location>
        <begin position="1795"/>
        <end position="1821"/>
    </location>
</feature>
<dbReference type="InterPro" id="IPR009030">
    <property type="entry name" value="Growth_fac_rcpt_cys_sf"/>
</dbReference>
<feature type="compositionally biased region" description="Polar residues" evidence="12">
    <location>
        <begin position="1461"/>
        <end position="1498"/>
    </location>
</feature>
<feature type="disulfide bond" evidence="11">
    <location>
        <begin position="114"/>
        <end position="123"/>
    </location>
</feature>
<dbReference type="PROSITE" id="PS01187">
    <property type="entry name" value="EGF_CA"/>
    <property type="match status" value="7"/>
</dbReference>
<feature type="region of interest" description="Disordered" evidence="12">
    <location>
        <begin position="1205"/>
        <end position="1681"/>
    </location>
</feature>
<evidence type="ECO:0000256" key="1">
    <source>
        <dbReference type="ARBA" id="ARBA00004479"/>
    </source>
</evidence>
<dbReference type="GO" id="GO:0048513">
    <property type="term" value="P:animal organ development"/>
    <property type="evidence" value="ECO:0007669"/>
    <property type="project" value="UniProtKB-ARBA"/>
</dbReference>
<keyword evidence="3 13" id="KW-0812">Transmembrane</keyword>
<dbReference type="EMBL" id="AZBU02000008">
    <property type="protein sequence ID" value="TKR68510.1"/>
    <property type="molecule type" value="Genomic_DNA"/>
</dbReference>
<dbReference type="SUPFAM" id="SSF57196">
    <property type="entry name" value="EGF/Laminin"/>
    <property type="match status" value="5"/>
</dbReference>
<dbReference type="InterPro" id="IPR051586">
    <property type="entry name" value="PKC-binding_NELL"/>
</dbReference>
<dbReference type="InterPro" id="IPR000152">
    <property type="entry name" value="EGF-type_Asp/Asn_hydroxyl_site"/>
</dbReference>
<dbReference type="InterPro" id="IPR000742">
    <property type="entry name" value="EGF"/>
</dbReference>
<feature type="domain" description="EGF-like" evidence="15">
    <location>
        <begin position="2862"/>
        <end position="2900"/>
    </location>
</feature>
<feature type="domain" description="EGF-like" evidence="15">
    <location>
        <begin position="2474"/>
        <end position="2514"/>
    </location>
</feature>
<feature type="region of interest" description="Disordered" evidence="12">
    <location>
        <begin position="718"/>
        <end position="1169"/>
    </location>
</feature>
<dbReference type="SUPFAM" id="SSF57184">
    <property type="entry name" value="Growth factor receptor domain"/>
    <property type="match status" value="4"/>
</dbReference>
<feature type="domain" description="ZP" evidence="16">
    <location>
        <begin position="3037"/>
        <end position="3274"/>
    </location>
</feature>
<dbReference type="PROSITE" id="PS00022">
    <property type="entry name" value="EGF_1"/>
    <property type="match status" value="1"/>
</dbReference>
<evidence type="ECO:0000256" key="13">
    <source>
        <dbReference type="SAM" id="Phobius"/>
    </source>
</evidence>
<dbReference type="Pfam" id="PF12947">
    <property type="entry name" value="EGF_3"/>
    <property type="match status" value="6"/>
</dbReference>
<evidence type="ECO:0000259" key="16">
    <source>
        <dbReference type="PROSITE" id="PS51034"/>
    </source>
</evidence>
<dbReference type="InterPro" id="IPR056953">
    <property type="entry name" value="CUT_N"/>
</dbReference>
<dbReference type="PROSITE" id="PS51034">
    <property type="entry name" value="ZP_2"/>
    <property type="match status" value="1"/>
</dbReference>
<feature type="region of interest" description="Disordered" evidence="12">
    <location>
        <begin position="1698"/>
        <end position="1745"/>
    </location>
</feature>
<feature type="compositionally biased region" description="Polar residues" evidence="12">
    <location>
        <begin position="1133"/>
        <end position="1143"/>
    </location>
</feature>
<evidence type="ECO:0000256" key="12">
    <source>
        <dbReference type="SAM" id="MobiDB-lite"/>
    </source>
</evidence>
<comment type="caution">
    <text evidence="17">The sequence shown here is derived from an EMBL/GenBank/DDBJ whole genome shotgun (WGS) entry which is preliminary data.</text>
</comment>
<feature type="compositionally biased region" description="Polar residues" evidence="12">
    <location>
        <begin position="789"/>
        <end position="800"/>
    </location>
</feature>
<feature type="compositionally biased region" description="Polar residues" evidence="12">
    <location>
        <begin position="1854"/>
        <end position="1867"/>
    </location>
</feature>
<dbReference type="GO" id="GO:0008201">
    <property type="term" value="F:heparin binding"/>
    <property type="evidence" value="ECO:0007669"/>
    <property type="project" value="TreeGrafter"/>
</dbReference>
<keyword evidence="8 13" id="KW-0472">Membrane</keyword>
<feature type="domain" description="EGF-like" evidence="15">
    <location>
        <begin position="2432"/>
        <end position="2473"/>
    </location>
</feature>
<dbReference type="FunFam" id="2.10.25.10:FF:000038">
    <property type="entry name" value="Fibrillin 2"/>
    <property type="match status" value="10"/>
</dbReference>
<evidence type="ECO:0000313" key="18">
    <source>
        <dbReference type="Proteomes" id="UP000298663"/>
    </source>
</evidence>
<feature type="compositionally biased region" description="Polar residues" evidence="12">
    <location>
        <begin position="2026"/>
        <end position="2040"/>
    </location>
</feature>
<dbReference type="OrthoDB" id="283575at2759"/>
<dbReference type="PROSITE" id="PS50026">
    <property type="entry name" value="EGF_3"/>
    <property type="match status" value="15"/>
</dbReference>
<feature type="disulfide bond" evidence="11">
    <location>
        <begin position="93"/>
        <end position="103"/>
    </location>
</feature>
<evidence type="ECO:0000256" key="11">
    <source>
        <dbReference type="PROSITE-ProRule" id="PRU00076"/>
    </source>
</evidence>
<feature type="domain" description="EGF-like" evidence="15">
    <location>
        <begin position="294"/>
        <end position="332"/>
    </location>
</feature>
<dbReference type="InterPro" id="IPR001507">
    <property type="entry name" value="ZP_dom"/>
</dbReference>
<accession>A0A4U5MGU0</accession>
<dbReference type="SMART" id="SM00179">
    <property type="entry name" value="EGF_CA"/>
    <property type="match status" value="16"/>
</dbReference>
<evidence type="ECO:0000256" key="5">
    <source>
        <dbReference type="ARBA" id="ARBA00022737"/>
    </source>
</evidence>
<dbReference type="STRING" id="34508.A0A4U5MGU0"/>
<feature type="domain" description="EGF-like" evidence="15">
    <location>
        <begin position="90"/>
        <end position="124"/>
    </location>
</feature>
<feature type="compositionally biased region" description="Low complexity" evidence="12">
    <location>
        <begin position="1057"/>
        <end position="1100"/>
    </location>
</feature>
<feature type="domain" description="EGF-like" evidence="15">
    <location>
        <begin position="2297"/>
        <end position="2338"/>
    </location>
</feature>
<evidence type="ECO:0000256" key="8">
    <source>
        <dbReference type="ARBA" id="ARBA00023136"/>
    </source>
</evidence>
<keyword evidence="7 13" id="KW-1133">Transmembrane helix</keyword>
<dbReference type="InterPro" id="IPR001881">
    <property type="entry name" value="EGF-like_Ca-bd_dom"/>
</dbReference>
<keyword evidence="5" id="KW-0677">Repeat</keyword>
<feature type="compositionally biased region" description="Polar residues" evidence="12">
    <location>
        <begin position="1391"/>
        <end position="1402"/>
    </location>
</feature>
<keyword evidence="6" id="KW-0106">Calcium</keyword>
<feature type="compositionally biased region" description="Polar residues" evidence="12">
    <location>
        <begin position="1229"/>
        <end position="1291"/>
    </location>
</feature>
<evidence type="ECO:0000256" key="6">
    <source>
        <dbReference type="ARBA" id="ARBA00022837"/>
    </source>
</evidence>
<dbReference type="Proteomes" id="UP000298663">
    <property type="component" value="Unassembled WGS sequence"/>
</dbReference>
<dbReference type="Pfam" id="PF07645">
    <property type="entry name" value="EGF_CA"/>
    <property type="match status" value="7"/>
</dbReference>
<feature type="compositionally biased region" description="Low complexity" evidence="12">
    <location>
        <begin position="1642"/>
        <end position="1681"/>
    </location>
</feature>
<keyword evidence="10" id="KW-0325">Glycoprotein</keyword>
<organism evidence="17 18">
    <name type="scientific">Steinernema carpocapsae</name>
    <name type="common">Entomopathogenic nematode</name>
    <dbReference type="NCBI Taxonomy" id="34508"/>
    <lineage>
        <taxon>Eukaryota</taxon>
        <taxon>Metazoa</taxon>
        <taxon>Ecdysozoa</taxon>
        <taxon>Nematoda</taxon>
        <taxon>Chromadorea</taxon>
        <taxon>Rhabditida</taxon>
        <taxon>Tylenchina</taxon>
        <taxon>Panagrolaimomorpha</taxon>
        <taxon>Strongyloidoidea</taxon>
        <taxon>Steinernematidae</taxon>
        <taxon>Steinernema</taxon>
    </lineage>
</organism>
<feature type="compositionally biased region" description="Basic and acidic residues" evidence="12">
    <location>
        <begin position="1418"/>
        <end position="1430"/>
    </location>
</feature>
<keyword evidence="9 11" id="KW-1015">Disulfide bond</keyword>
<feature type="compositionally biased region" description="Low complexity" evidence="12">
    <location>
        <begin position="1118"/>
        <end position="1132"/>
    </location>
</feature>
<dbReference type="GO" id="GO:0005615">
    <property type="term" value="C:extracellular space"/>
    <property type="evidence" value="ECO:0007669"/>
    <property type="project" value="TreeGrafter"/>
</dbReference>
<feature type="signal peptide" evidence="14">
    <location>
        <begin position="1"/>
        <end position="23"/>
    </location>
</feature>
<feature type="compositionally biased region" description="Low complexity" evidence="12">
    <location>
        <begin position="1292"/>
        <end position="1307"/>
    </location>
</feature>
<dbReference type="PROSITE" id="PS01186">
    <property type="entry name" value="EGF_2"/>
    <property type="match status" value="18"/>
</dbReference>
<feature type="compositionally biased region" description="Low complexity" evidence="12">
    <location>
        <begin position="964"/>
        <end position="975"/>
    </location>
</feature>
<proteinExistence type="predicted"/>
<feature type="domain" description="EGF-like" evidence="15">
    <location>
        <begin position="166"/>
        <end position="209"/>
    </location>
</feature>
<feature type="region of interest" description="Disordered" evidence="12">
    <location>
        <begin position="1840"/>
        <end position="1945"/>
    </location>
</feature>
<comment type="subcellular location">
    <subcellularLocation>
        <location evidence="1">Membrane</location>
        <topology evidence="1">Single-pass type I membrane protein</topology>
    </subcellularLocation>
</comment>
<dbReference type="CDD" id="cd00054">
    <property type="entry name" value="EGF_CA"/>
    <property type="match status" value="12"/>
</dbReference>
<feature type="domain" description="EGF-like" evidence="15">
    <location>
        <begin position="2339"/>
        <end position="2375"/>
    </location>
</feature>
<protein>
    <submittedName>
        <fullName evidence="17">Uncharacterized protein</fullName>
    </submittedName>
</protein>
<dbReference type="GO" id="GO:0005509">
    <property type="term" value="F:calcium ion binding"/>
    <property type="evidence" value="ECO:0007669"/>
    <property type="project" value="InterPro"/>
</dbReference>
<feature type="compositionally biased region" description="Polar residues" evidence="12">
    <location>
        <begin position="1506"/>
        <end position="1596"/>
    </location>
</feature>
<evidence type="ECO:0000256" key="2">
    <source>
        <dbReference type="ARBA" id="ARBA00022536"/>
    </source>
</evidence>
<evidence type="ECO:0000259" key="15">
    <source>
        <dbReference type="PROSITE" id="PS50026"/>
    </source>
</evidence>
<feature type="domain" description="EGF-like" evidence="15">
    <location>
        <begin position="2985"/>
        <end position="3025"/>
    </location>
</feature>
<dbReference type="SMART" id="SM00181">
    <property type="entry name" value="EGF"/>
    <property type="match status" value="29"/>
</dbReference>
<dbReference type="Pfam" id="PF25057">
    <property type="entry name" value="CUT_N"/>
    <property type="match status" value="1"/>
</dbReference>
<dbReference type="Gene3D" id="2.90.20.10">
    <property type="entry name" value="Plasmodium vivax P25 domain"/>
    <property type="match status" value="1"/>
</dbReference>
<feature type="compositionally biased region" description="Basic and acidic residues" evidence="12">
    <location>
        <begin position="985"/>
        <end position="998"/>
    </location>
</feature>
<feature type="domain" description="EGF-like" evidence="15">
    <location>
        <begin position="2207"/>
        <end position="2248"/>
    </location>
</feature>
<keyword evidence="2 11" id="KW-0245">EGF-like domain</keyword>
<feature type="compositionally biased region" description="Low complexity" evidence="12">
    <location>
        <begin position="1442"/>
        <end position="1453"/>
    </location>
</feature>
<dbReference type="PANTHER" id="PTHR24042:SF5">
    <property type="entry name" value="EGF-LIKE CALCIUM-BINDING DOMAIN-CONTAINING PROTEIN"/>
    <property type="match status" value="1"/>
</dbReference>
<keyword evidence="18" id="KW-1185">Reference proteome</keyword>
<gene>
    <name evidence="17" type="ORF">L596_024483</name>
</gene>
<feature type="compositionally biased region" description="Low complexity" evidence="12">
    <location>
        <begin position="862"/>
        <end position="876"/>
    </location>
</feature>
<feature type="domain" description="EGF-like" evidence="15">
    <location>
        <begin position="127"/>
        <end position="165"/>
    </location>
</feature>
<dbReference type="InterPro" id="IPR018097">
    <property type="entry name" value="EGF_Ca-bd_CS"/>
</dbReference>
<name>A0A4U5MGU0_STECR</name>
<feature type="compositionally biased region" description="Low complexity" evidence="12">
    <location>
        <begin position="1329"/>
        <end position="1343"/>
    </location>
</feature>
<dbReference type="PANTHER" id="PTHR24042">
    <property type="entry name" value="NEL HOMOLOG"/>
    <property type="match status" value="1"/>
</dbReference>
<feature type="compositionally biased region" description="Low complexity" evidence="12">
    <location>
        <begin position="1144"/>
        <end position="1161"/>
    </location>
</feature>
<evidence type="ECO:0000256" key="3">
    <source>
        <dbReference type="ARBA" id="ARBA00022692"/>
    </source>
</evidence>
<evidence type="ECO:0000256" key="9">
    <source>
        <dbReference type="ARBA" id="ARBA00023157"/>
    </source>
</evidence>
<feature type="compositionally biased region" description="Polar residues" evidence="12">
    <location>
        <begin position="1308"/>
        <end position="1328"/>
    </location>
</feature>
<feature type="domain" description="EGF-like" evidence="15">
    <location>
        <begin position="2165"/>
        <end position="2206"/>
    </location>
</feature>
<dbReference type="InterPro" id="IPR024731">
    <property type="entry name" value="NELL2-like_EGF"/>
</dbReference>
<feature type="domain" description="EGF-like" evidence="15">
    <location>
        <begin position="2569"/>
        <end position="2611"/>
    </location>
</feature>
<evidence type="ECO:0000256" key="4">
    <source>
        <dbReference type="ARBA" id="ARBA00022729"/>
    </source>
</evidence>
<feature type="region of interest" description="Disordered" evidence="12">
    <location>
        <begin position="1787"/>
        <end position="1823"/>
    </location>
</feature>
<feature type="compositionally biased region" description="Polar residues" evidence="12">
    <location>
        <begin position="1707"/>
        <end position="1732"/>
    </location>
</feature>
<feature type="region of interest" description="Disordered" evidence="12">
    <location>
        <begin position="2026"/>
        <end position="2074"/>
    </location>
</feature>
<dbReference type="PROSITE" id="PS00010">
    <property type="entry name" value="ASX_HYDROXYL"/>
    <property type="match status" value="9"/>
</dbReference>
<feature type="domain" description="EGF-like" evidence="15">
    <location>
        <begin position="254"/>
        <end position="293"/>
    </location>
</feature>
<reference evidence="17 18" key="1">
    <citation type="journal article" date="2015" name="Genome Biol.">
        <title>Comparative genomics of Steinernema reveals deeply conserved gene regulatory networks.</title>
        <authorList>
            <person name="Dillman A.R."/>
            <person name="Macchietto M."/>
            <person name="Porter C.F."/>
            <person name="Rogers A."/>
            <person name="Williams B."/>
            <person name="Antoshechkin I."/>
            <person name="Lee M.M."/>
            <person name="Goodwin Z."/>
            <person name="Lu X."/>
            <person name="Lewis E.E."/>
            <person name="Goodrich-Blair H."/>
            <person name="Stock S.P."/>
            <person name="Adams B.J."/>
            <person name="Sternberg P.W."/>
            <person name="Mortazavi A."/>
        </authorList>
    </citation>
    <scope>NUCLEOTIDE SEQUENCE [LARGE SCALE GENOMIC DNA]</scope>
    <source>
        <strain evidence="17 18">ALL</strain>
    </source>
</reference>
<dbReference type="InterPro" id="IPR049883">
    <property type="entry name" value="NOTCH1_EGF-like"/>
</dbReference>
<feature type="compositionally biased region" description="Basic and acidic residues" evidence="12">
    <location>
        <begin position="732"/>
        <end position="749"/>
    </location>
</feature>
<comment type="caution">
    <text evidence="11">Lacks conserved residue(s) required for the propagation of feature annotation.</text>
</comment>
<dbReference type="GO" id="GO:0016020">
    <property type="term" value="C:membrane"/>
    <property type="evidence" value="ECO:0007669"/>
    <property type="project" value="UniProtKB-SubCell"/>
</dbReference>
<feature type="compositionally biased region" description="Polar residues" evidence="12">
    <location>
        <begin position="1604"/>
        <end position="1633"/>
    </location>
</feature>
<evidence type="ECO:0000256" key="10">
    <source>
        <dbReference type="ARBA" id="ARBA00023180"/>
    </source>
</evidence>
<dbReference type="Gene3D" id="2.10.25.10">
    <property type="entry name" value="Laminin"/>
    <property type="match status" value="13"/>
</dbReference>
<feature type="compositionally biased region" description="Low complexity" evidence="12">
    <location>
        <begin position="764"/>
        <end position="778"/>
    </location>
</feature>
<keyword evidence="4 14" id="KW-0732">Signal</keyword>
<dbReference type="FunFam" id="2.10.25.10:FF:000202">
    <property type="entry name" value="Multiple epidermal growth factor-like domains 8"/>
    <property type="match status" value="1"/>
</dbReference>
<feature type="compositionally biased region" description="Polar residues" evidence="12">
    <location>
        <begin position="1431"/>
        <end position="1440"/>
    </location>
</feature>
<reference evidence="17 18" key="2">
    <citation type="journal article" date="2019" name="G3 (Bethesda)">
        <title>Hybrid Assembly of the Genome of the Entomopathogenic Nematode Steinernema carpocapsae Identifies the X-Chromosome.</title>
        <authorList>
            <person name="Serra L."/>
            <person name="Macchietto M."/>
            <person name="Macias-Munoz A."/>
            <person name="McGill C.J."/>
            <person name="Rodriguez I.M."/>
            <person name="Rodriguez B."/>
            <person name="Murad R."/>
            <person name="Mortazavi A."/>
        </authorList>
    </citation>
    <scope>NUCLEOTIDE SEQUENCE [LARGE SCALE GENOMIC DNA]</scope>
    <source>
        <strain evidence="17 18">ALL</strain>
    </source>
</reference>